<name>A0ABY8FYY4_9ACTO</name>
<evidence type="ECO:0000259" key="5">
    <source>
        <dbReference type="PROSITE" id="PS51192"/>
    </source>
</evidence>
<keyword evidence="1" id="KW-0378">Hydrolase</keyword>
<feature type="domain" description="SWIM-type" evidence="4">
    <location>
        <begin position="58"/>
        <end position="93"/>
    </location>
</feature>
<dbReference type="PANTHER" id="PTHR10799">
    <property type="entry name" value="SNF2/RAD54 HELICASE FAMILY"/>
    <property type="match status" value="1"/>
</dbReference>
<feature type="domain" description="Helicase C-terminal" evidence="6">
    <location>
        <begin position="951"/>
        <end position="1106"/>
    </location>
</feature>
<dbReference type="EMBL" id="CP121208">
    <property type="protein sequence ID" value="WFM83722.1"/>
    <property type="molecule type" value="Genomic_DNA"/>
</dbReference>
<dbReference type="InterPro" id="IPR014001">
    <property type="entry name" value="Helicase_ATP-bd"/>
</dbReference>
<protein>
    <submittedName>
        <fullName evidence="7">SNF2-related protein</fullName>
    </submittedName>
</protein>
<dbReference type="SMART" id="SM00487">
    <property type="entry name" value="DEXDc"/>
    <property type="match status" value="1"/>
</dbReference>
<evidence type="ECO:0000259" key="4">
    <source>
        <dbReference type="PROSITE" id="PS50966"/>
    </source>
</evidence>
<evidence type="ECO:0000256" key="2">
    <source>
        <dbReference type="PROSITE-ProRule" id="PRU00325"/>
    </source>
</evidence>
<dbReference type="PROSITE" id="PS50966">
    <property type="entry name" value="ZF_SWIM"/>
    <property type="match status" value="1"/>
</dbReference>
<dbReference type="InterPro" id="IPR038718">
    <property type="entry name" value="SNF2-like_sf"/>
</dbReference>
<evidence type="ECO:0000313" key="8">
    <source>
        <dbReference type="Proteomes" id="UP001215216"/>
    </source>
</evidence>
<feature type="region of interest" description="Disordered" evidence="3">
    <location>
        <begin position="27"/>
        <end position="46"/>
    </location>
</feature>
<dbReference type="Pfam" id="PF00271">
    <property type="entry name" value="Helicase_C"/>
    <property type="match status" value="1"/>
</dbReference>
<feature type="compositionally biased region" description="Basic and acidic residues" evidence="3">
    <location>
        <begin position="28"/>
        <end position="38"/>
    </location>
</feature>
<dbReference type="PROSITE" id="PS51194">
    <property type="entry name" value="HELICASE_CTER"/>
    <property type="match status" value="1"/>
</dbReference>
<dbReference type="InterPro" id="IPR000330">
    <property type="entry name" value="SNF2_N"/>
</dbReference>
<dbReference type="InterPro" id="IPR027417">
    <property type="entry name" value="P-loop_NTPase"/>
</dbReference>
<keyword evidence="2" id="KW-0862">Zinc</keyword>
<dbReference type="SMART" id="SM00490">
    <property type="entry name" value="HELICc"/>
    <property type="match status" value="1"/>
</dbReference>
<dbReference type="InterPro" id="IPR049730">
    <property type="entry name" value="SNF2/RAD54-like_C"/>
</dbReference>
<dbReference type="InterPro" id="IPR007527">
    <property type="entry name" value="Znf_SWIM"/>
</dbReference>
<gene>
    <name evidence="7" type="ORF">P7079_01700</name>
</gene>
<dbReference type="PROSITE" id="PS51192">
    <property type="entry name" value="HELICASE_ATP_BIND_1"/>
    <property type="match status" value="1"/>
</dbReference>
<dbReference type="RefSeq" id="WP_278013117.1">
    <property type="nucleotide sequence ID" value="NZ_CP121208.1"/>
</dbReference>
<dbReference type="InterPro" id="IPR001650">
    <property type="entry name" value="Helicase_C-like"/>
</dbReference>
<keyword evidence="2" id="KW-0479">Metal-binding</keyword>
<accession>A0ABY8FYY4</accession>
<evidence type="ECO:0000256" key="3">
    <source>
        <dbReference type="SAM" id="MobiDB-lite"/>
    </source>
</evidence>
<keyword evidence="8" id="KW-1185">Reference proteome</keyword>
<dbReference type="CDD" id="cd18793">
    <property type="entry name" value="SF2_C_SNF"/>
    <property type="match status" value="1"/>
</dbReference>
<dbReference type="Proteomes" id="UP001215216">
    <property type="component" value="Chromosome"/>
</dbReference>
<evidence type="ECO:0000313" key="7">
    <source>
        <dbReference type="EMBL" id="WFM83722.1"/>
    </source>
</evidence>
<sequence>MDQTFGLLRFVSPGSYARGVVYASQRRARVDEHDRESGTLRGQTVGSNQRNYDEVIHYRFDDEMSQFTSFESSCSCPVRTNCKHVVALALTALDLLPHALKPANRATAPGRVAAPSQPAISPTSGDQGRERNLYEWRGPRRSEQTWEGRLAALFSQSCPDKRDLALILEMQEPEPGRESTLFSRGYLTATPMKRGKTKAWVKSGVSISHLRSGGVTDVKPEQASAIRSLIQLSETFVPYSGTAKDSLRLDTINSSLLTPVLREVIDSGVSLIDHDFHPVFVEDTDAVAEIAIEERDAGALALGAIFTHPLLGSQIALGVGSPAQLIAWRDEVMHLAFLAEAPSDQWNALRSGGVLVVPEKGRARFETEIFTRLAQQLWTSPDGSFDPPAIPTARLHLTLDLSDPGAPIPVVNAIWTWRYGQGDGELGPFSLNLPKDAARGVRDVESEAEILAQVAPIVGQHMPILMNGSALAPHVKVTGSDVLALDTLTAVLRSHGVEVEENLPTYTPVELKKVGVDVTDTTRDWLDLNVRVEVGGSVVPTALLIRALTLDQEYLFLENGTYLNLDLPEMDKLRALLKEARALTDQRGGGIRVPKVRQTWWEELLELGIVDAARNVWFDAVREASLRPILPAEVPTSVEAVLRPYQLEGFRWLARLRDQGLGGVLADDMGLGKTLQMLTMIARDRERTPDAGPWLVVAPTSVVGNWVSEAQKFTPHLTVVGIDSTAARASSHISQLARGADIVVTSYTLLRLDEDVYARLEPTGVVLDEAQNVKNYTSKGFVVAASLGAPTTFVVTGTPIENNLSELWAMFALAAPGLLGSPRQFATAFRTPIEDNVAGGDRSVADEYMARLRRRIEPFLLRRTKRSVALDLPEKAEQIVRVELEPDHRRLYDRQLAHERQAVLKLTADGDDHRFQVLAALTRLRQMAIDPRLVDSESTATPSKLNALMGLLDQAMSEGHRALVFSQFTSFLALVKERLDSAGIAYAYLDGTTRGRAKVIEEFASGQAPVFLISLKAGGTGLNLTMADYAILTDPWWNPAVEEQAVDRAHRIGQTHTVHVYRLVSEGTVEEKVLALQDHKRSLLAVLSEENGASGSGKALSSQELRALLT</sequence>
<proteinExistence type="predicted"/>
<dbReference type="Gene3D" id="3.40.50.300">
    <property type="entry name" value="P-loop containing nucleotide triphosphate hydrolases"/>
    <property type="match status" value="1"/>
</dbReference>
<organism evidence="7 8">
    <name type="scientific">Arcanobacterium canis</name>
    <dbReference type="NCBI Taxonomy" id="999183"/>
    <lineage>
        <taxon>Bacteria</taxon>
        <taxon>Bacillati</taxon>
        <taxon>Actinomycetota</taxon>
        <taxon>Actinomycetes</taxon>
        <taxon>Actinomycetales</taxon>
        <taxon>Actinomycetaceae</taxon>
        <taxon>Arcanobacterium</taxon>
    </lineage>
</organism>
<dbReference type="Gene3D" id="3.40.50.10810">
    <property type="entry name" value="Tandem AAA-ATPase domain"/>
    <property type="match status" value="1"/>
</dbReference>
<feature type="region of interest" description="Disordered" evidence="3">
    <location>
        <begin position="107"/>
        <end position="130"/>
    </location>
</feature>
<keyword evidence="2" id="KW-0863">Zinc-finger</keyword>
<dbReference type="Pfam" id="PF04434">
    <property type="entry name" value="SWIM"/>
    <property type="match status" value="1"/>
</dbReference>
<evidence type="ECO:0000259" key="6">
    <source>
        <dbReference type="PROSITE" id="PS51194"/>
    </source>
</evidence>
<evidence type="ECO:0000256" key="1">
    <source>
        <dbReference type="ARBA" id="ARBA00022801"/>
    </source>
</evidence>
<dbReference type="Pfam" id="PF00176">
    <property type="entry name" value="SNF2-rel_dom"/>
    <property type="match status" value="1"/>
</dbReference>
<reference evidence="7 8" key="1">
    <citation type="submission" date="2023-03" db="EMBL/GenBank/DDBJ databases">
        <title>Complete genome of Arcanobacterium canis strain DSM 25104 isolated in 2010 from a canine otitis externa in Germany.</title>
        <authorList>
            <person name="Borowiak M."/>
            <person name="Kreitlow A."/>
            <person name="Malorny B."/>
            <person name="Laemmler C."/>
            <person name="Prenger-Berninghoff E."/>
            <person name="Ploetz M."/>
            <person name="Abdulmawjood A."/>
        </authorList>
    </citation>
    <scope>NUCLEOTIDE SEQUENCE [LARGE SCALE GENOMIC DNA]</scope>
    <source>
        <strain evidence="7 8">DSM 25104</strain>
    </source>
</reference>
<dbReference type="SUPFAM" id="SSF52540">
    <property type="entry name" value="P-loop containing nucleoside triphosphate hydrolases"/>
    <property type="match status" value="2"/>
</dbReference>
<feature type="domain" description="Helicase ATP-binding" evidence="5">
    <location>
        <begin position="654"/>
        <end position="817"/>
    </location>
</feature>